<dbReference type="SUPFAM" id="SSF51069">
    <property type="entry name" value="Carbonic anhydrase"/>
    <property type="match status" value="1"/>
</dbReference>
<dbReference type="InterPro" id="IPR041891">
    <property type="entry name" value="Alpha_CA_prokaryot-like"/>
</dbReference>
<keyword evidence="9" id="KW-0732">Signal</keyword>
<comment type="caution">
    <text evidence="11">The sequence shown here is derived from an EMBL/GenBank/DDBJ whole genome shotgun (WGS) entry which is preliminary data.</text>
</comment>
<gene>
    <name evidence="11" type="ORF">VNI00_003615</name>
</gene>
<protein>
    <recommendedName>
        <fullName evidence="4 9">Carbonic anhydrase</fullName>
        <ecNumber evidence="4 9">4.2.1.1</ecNumber>
    </recommendedName>
</protein>
<evidence type="ECO:0000256" key="7">
    <source>
        <dbReference type="ARBA" id="ARBA00023239"/>
    </source>
</evidence>
<dbReference type="PANTHER" id="PTHR18952:SF265">
    <property type="entry name" value="CARBONIC ANHYDRASE"/>
    <property type="match status" value="1"/>
</dbReference>
<dbReference type="PROSITE" id="PS00162">
    <property type="entry name" value="ALPHA_CA_1"/>
    <property type="match status" value="1"/>
</dbReference>
<evidence type="ECO:0000256" key="6">
    <source>
        <dbReference type="ARBA" id="ARBA00022833"/>
    </source>
</evidence>
<comment type="function">
    <text evidence="2 9">Reversible hydration of carbon dioxide.</text>
</comment>
<proteinExistence type="inferred from homology"/>
<dbReference type="InterPro" id="IPR001148">
    <property type="entry name" value="CA_dom"/>
</dbReference>
<dbReference type="EMBL" id="JAYKXP010000009">
    <property type="protein sequence ID" value="KAK7054417.1"/>
    <property type="molecule type" value="Genomic_DNA"/>
</dbReference>
<evidence type="ECO:0000259" key="10">
    <source>
        <dbReference type="PROSITE" id="PS51144"/>
    </source>
</evidence>
<accession>A0AAW0DU86</accession>
<comment type="similarity">
    <text evidence="3 9">Belongs to the alpha-carbonic anhydrase family.</text>
</comment>
<evidence type="ECO:0000256" key="9">
    <source>
        <dbReference type="RuleBase" id="RU367011"/>
    </source>
</evidence>
<feature type="domain" description="Alpha-carbonic anhydrase" evidence="10">
    <location>
        <begin position="42"/>
        <end position="280"/>
    </location>
</feature>
<dbReference type="CDD" id="cd03124">
    <property type="entry name" value="alpha_CA_prokaryotic_like"/>
    <property type="match status" value="1"/>
</dbReference>
<dbReference type="PROSITE" id="PS51257">
    <property type="entry name" value="PROKAR_LIPOPROTEIN"/>
    <property type="match status" value="1"/>
</dbReference>
<name>A0AAW0DU86_9AGAR</name>
<evidence type="ECO:0000256" key="8">
    <source>
        <dbReference type="ARBA" id="ARBA00048348"/>
    </source>
</evidence>
<dbReference type="InterPro" id="IPR036398">
    <property type="entry name" value="CA_dom_sf"/>
</dbReference>
<dbReference type="Pfam" id="PF00194">
    <property type="entry name" value="Carb_anhydrase"/>
    <property type="match status" value="1"/>
</dbReference>
<comment type="cofactor">
    <cofactor evidence="1 9">
        <name>Zn(2+)</name>
        <dbReference type="ChEBI" id="CHEBI:29105"/>
    </cofactor>
</comment>
<evidence type="ECO:0000313" key="12">
    <source>
        <dbReference type="Proteomes" id="UP001383192"/>
    </source>
</evidence>
<feature type="chain" id="PRO_5043109358" description="Carbonic anhydrase" evidence="9">
    <location>
        <begin position="21"/>
        <end position="280"/>
    </location>
</feature>
<evidence type="ECO:0000256" key="1">
    <source>
        <dbReference type="ARBA" id="ARBA00001947"/>
    </source>
</evidence>
<sequence>MQLKLKSLLSILTITGTASCSCLHGTTFLRRETPEHGQVKVSNFSYVGERGPINWASLSPNNTLCRAGTTQSPINIDDTINKVSVGGTPDSVIPTVNEAAIENLGTALEVIVNGTTMYQNKSFSLKQFHYHTPSEHRIHEEYFPLEMHMVHQSDDGSVLVLAILFQLSEDGCSTDLVTASIENIENVREPGTISKTGRLDFTQITQSFATENSYTYTGSFTTPPCTEGVTFIVLETPFSIDVKTYNAIKSVTKYNSRYLQNQPNRKNLIKIEEENDGECF</sequence>
<evidence type="ECO:0000256" key="2">
    <source>
        <dbReference type="ARBA" id="ARBA00002904"/>
    </source>
</evidence>
<evidence type="ECO:0000256" key="3">
    <source>
        <dbReference type="ARBA" id="ARBA00010718"/>
    </source>
</evidence>
<keyword evidence="6 9" id="KW-0862">Zinc</keyword>
<reference evidence="11 12" key="1">
    <citation type="submission" date="2024-01" db="EMBL/GenBank/DDBJ databases">
        <title>A draft genome for a cacao thread blight-causing isolate of Paramarasmius palmivorus.</title>
        <authorList>
            <person name="Baruah I.K."/>
            <person name="Bukari Y."/>
            <person name="Amoako-Attah I."/>
            <person name="Meinhardt L.W."/>
            <person name="Bailey B.A."/>
            <person name="Cohen S.P."/>
        </authorList>
    </citation>
    <scope>NUCLEOTIDE SEQUENCE [LARGE SCALE GENOMIC DNA]</scope>
    <source>
        <strain evidence="11 12">GH-12</strain>
    </source>
</reference>
<evidence type="ECO:0000256" key="4">
    <source>
        <dbReference type="ARBA" id="ARBA00012925"/>
    </source>
</evidence>
<organism evidence="11 12">
    <name type="scientific">Paramarasmius palmivorus</name>
    <dbReference type="NCBI Taxonomy" id="297713"/>
    <lineage>
        <taxon>Eukaryota</taxon>
        <taxon>Fungi</taxon>
        <taxon>Dikarya</taxon>
        <taxon>Basidiomycota</taxon>
        <taxon>Agaricomycotina</taxon>
        <taxon>Agaricomycetes</taxon>
        <taxon>Agaricomycetidae</taxon>
        <taxon>Agaricales</taxon>
        <taxon>Marasmiineae</taxon>
        <taxon>Marasmiaceae</taxon>
        <taxon>Paramarasmius</taxon>
    </lineage>
</organism>
<keyword evidence="7 9" id="KW-0456">Lyase</keyword>
<dbReference type="EC" id="4.2.1.1" evidence="4 9"/>
<keyword evidence="5 9" id="KW-0479">Metal-binding</keyword>
<dbReference type="Proteomes" id="UP001383192">
    <property type="component" value="Unassembled WGS sequence"/>
</dbReference>
<dbReference type="InterPro" id="IPR018338">
    <property type="entry name" value="Carbonic_anhydrase_a-class_CS"/>
</dbReference>
<evidence type="ECO:0000256" key="5">
    <source>
        <dbReference type="ARBA" id="ARBA00022723"/>
    </source>
</evidence>
<dbReference type="Gene3D" id="3.10.200.10">
    <property type="entry name" value="Alpha carbonic anhydrase"/>
    <property type="match status" value="1"/>
</dbReference>
<dbReference type="GO" id="GO:0008270">
    <property type="term" value="F:zinc ion binding"/>
    <property type="evidence" value="ECO:0007669"/>
    <property type="project" value="UniProtKB-UniRule"/>
</dbReference>
<dbReference type="SMART" id="SM01057">
    <property type="entry name" value="Carb_anhydrase"/>
    <property type="match status" value="1"/>
</dbReference>
<feature type="signal peptide" evidence="9">
    <location>
        <begin position="1"/>
        <end position="20"/>
    </location>
</feature>
<keyword evidence="12" id="KW-1185">Reference proteome</keyword>
<dbReference type="PANTHER" id="PTHR18952">
    <property type="entry name" value="CARBONIC ANHYDRASE"/>
    <property type="match status" value="1"/>
</dbReference>
<dbReference type="PROSITE" id="PS51144">
    <property type="entry name" value="ALPHA_CA_2"/>
    <property type="match status" value="1"/>
</dbReference>
<evidence type="ECO:0000313" key="11">
    <source>
        <dbReference type="EMBL" id="KAK7054417.1"/>
    </source>
</evidence>
<dbReference type="InterPro" id="IPR023561">
    <property type="entry name" value="Carbonic_anhydrase_a-class"/>
</dbReference>
<dbReference type="GO" id="GO:0004089">
    <property type="term" value="F:carbonate dehydratase activity"/>
    <property type="evidence" value="ECO:0007669"/>
    <property type="project" value="UniProtKB-UniRule"/>
</dbReference>
<dbReference type="AlphaFoldDB" id="A0AAW0DU86"/>
<comment type="catalytic activity">
    <reaction evidence="8 9">
        <text>hydrogencarbonate + H(+) = CO2 + H2O</text>
        <dbReference type="Rhea" id="RHEA:10748"/>
        <dbReference type="ChEBI" id="CHEBI:15377"/>
        <dbReference type="ChEBI" id="CHEBI:15378"/>
        <dbReference type="ChEBI" id="CHEBI:16526"/>
        <dbReference type="ChEBI" id="CHEBI:17544"/>
        <dbReference type="EC" id="4.2.1.1"/>
    </reaction>
</comment>